<keyword evidence="3" id="KW-1185">Reference proteome</keyword>
<dbReference type="EMBL" id="AP017424">
    <property type="protein sequence ID" value="BAU86033.1"/>
    <property type="molecule type" value="Genomic_DNA"/>
</dbReference>
<feature type="compositionally biased region" description="Basic residues" evidence="1">
    <location>
        <begin position="18"/>
        <end position="28"/>
    </location>
</feature>
<protein>
    <submittedName>
        <fullName evidence="2">Uncharacterized protein</fullName>
    </submittedName>
</protein>
<gene>
    <name evidence="2" type="ORF">SLA_5151</name>
</gene>
<dbReference type="Proteomes" id="UP000217676">
    <property type="component" value="Chromosome"/>
</dbReference>
<proteinExistence type="predicted"/>
<accession>A0A160P5R7</accession>
<name>A0A160P5R7_STRLU</name>
<evidence type="ECO:0000256" key="1">
    <source>
        <dbReference type="SAM" id="MobiDB-lite"/>
    </source>
</evidence>
<evidence type="ECO:0000313" key="2">
    <source>
        <dbReference type="EMBL" id="BAU86033.1"/>
    </source>
</evidence>
<dbReference type="AlphaFoldDB" id="A0A160P5R7"/>
<feature type="region of interest" description="Disordered" evidence="1">
    <location>
        <begin position="1"/>
        <end position="96"/>
    </location>
</feature>
<feature type="compositionally biased region" description="Basic and acidic residues" evidence="1">
    <location>
        <begin position="48"/>
        <end position="68"/>
    </location>
</feature>
<sequence>MVADQQDDHDEQTDAQRRPHQLGRRRLVVRGLQVEPVDQGQAEAVEQDGDRQEQRIGVRGAQPDRDMGEQGEGAEPGAVTGGVRGTAPLRARPTSA</sequence>
<dbReference type="AntiFam" id="ANF00153">
    <property type="entry name" value="Shadow ORF (opposite rodA)"/>
</dbReference>
<organism evidence="2 3">
    <name type="scientific">Streptomyces laurentii</name>
    <dbReference type="NCBI Taxonomy" id="39478"/>
    <lineage>
        <taxon>Bacteria</taxon>
        <taxon>Bacillati</taxon>
        <taxon>Actinomycetota</taxon>
        <taxon>Actinomycetes</taxon>
        <taxon>Kitasatosporales</taxon>
        <taxon>Streptomycetaceae</taxon>
        <taxon>Streptomyces</taxon>
    </lineage>
</organism>
<feature type="compositionally biased region" description="Acidic residues" evidence="1">
    <location>
        <begin position="1"/>
        <end position="11"/>
    </location>
</feature>
<reference evidence="2 3" key="1">
    <citation type="journal article" date="2016" name="Genome Announc.">
        <title>Complete Genome Sequence of Thiostrepton-Producing Streptomyces laurentii ATCC 31255.</title>
        <authorList>
            <person name="Doi K."/>
            <person name="Fujino Y."/>
            <person name="Nagayoshi Y."/>
            <person name="Ohshima T."/>
            <person name="Ogata S."/>
        </authorList>
    </citation>
    <scope>NUCLEOTIDE SEQUENCE [LARGE SCALE GENOMIC DNA]</scope>
    <source>
        <strain evidence="2 3">ATCC 31255</strain>
    </source>
</reference>
<evidence type="ECO:0000313" key="3">
    <source>
        <dbReference type="Proteomes" id="UP000217676"/>
    </source>
</evidence>
<dbReference type="KEGG" id="slau:SLA_5151"/>